<name>A0A0F9BNG0_9ZZZZ</name>
<organism evidence="1">
    <name type="scientific">marine sediment metagenome</name>
    <dbReference type="NCBI Taxonomy" id="412755"/>
    <lineage>
        <taxon>unclassified sequences</taxon>
        <taxon>metagenomes</taxon>
        <taxon>ecological metagenomes</taxon>
    </lineage>
</organism>
<sequence>MIKDKIDDHKPWKFYYGKHDKLDATHSLAEIDGPFDMYNMAIEIPLEQMIPIMKLMKKESFDCADRFSVTGGIIQGEFEIWDGDYKKHLYFCVDFTLQQAIKFLKQKNPAIGFIPVGIPRMMIGAQQIFTIETIREILKIKMTLDADLNRPETWKVG</sequence>
<accession>A0A0F9BNG0</accession>
<dbReference type="EMBL" id="LAZR01048348">
    <property type="protein sequence ID" value="KKK92139.1"/>
    <property type="molecule type" value="Genomic_DNA"/>
</dbReference>
<comment type="caution">
    <text evidence="1">The sequence shown here is derived from an EMBL/GenBank/DDBJ whole genome shotgun (WGS) entry which is preliminary data.</text>
</comment>
<protein>
    <submittedName>
        <fullName evidence="1">Uncharacterized protein</fullName>
    </submittedName>
</protein>
<dbReference type="AlphaFoldDB" id="A0A0F9BNG0"/>
<gene>
    <name evidence="1" type="ORF">LCGC14_2705940</name>
</gene>
<evidence type="ECO:0000313" key="1">
    <source>
        <dbReference type="EMBL" id="KKK92139.1"/>
    </source>
</evidence>
<proteinExistence type="predicted"/>
<reference evidence="1" key="1">
    <citation type="journal article" date="2015" name="Nature">
        <title>Complex archaea that bridge the gap between prokaryotes and eukaryotes.</title>
        <authorList>
            <person name="Spang A."/>
            <person name="Saw J.H."/>
            <person name="Jorgensen S.L."/>
            <person name="Zaremba-Niedzwiedzka K."/>
            <person name="Martijn J."/>
            <person name="Lind A.E."/>
            <person name="van Eijk R."/>
            <person name="Schleper C."/>
            <person name="Guy L."/>
            <person name="Ettema T.J."/>
        </authorList>
    </citation>
    <scope>NUCLEOTIDE SEQUENCE</scope>
</reference>